<sequence>MKYQIFKAVDKLDGDVSLFAFDEQENYTVIYHSDYMLGRLVEEIKSGKGCHWSADSISYPRRNDMVNPVLLCEIEA</sequence>
<gene>
    <name evidence="1" type="ORF">bas11_0070</name>
</gene>
<accession>A0AAE7VVM3</accession>
<name>A0AAE7VVM3_9CAUD</name>
<evidence type="ECO:0000313" key="1">
    <source>
        <dbReference type="EMBL" id="QXV81674.1"/>
    </source>
</evidence>
<evidence type="ECO:0000313" key="2">
    <source>
        <dbReference type="Proteomes" id="UP000828706"/>
    </source>
</evidence>
<protein>
    <submittedName>
        <fullName evidence="1">Uncharacterized protein</fullName>
    </submittedName>
</protein>
<dbReference type="EMBL" id="MZ501085">
    <property type="protein sequence ID" value="QXV81674.1"/>
    <property type="molecule type" value="Genomic_DNA"/>
</dbReference>
<reference evidence="2" key="1">
    <citation type="journal article" date="2021" name="PLoS Biol.">
        <title>Systematic exploration of Escherichia coli phage-host interactions with the BASEL phage collection.</title>
        <authorList>
            <person name="Maffei E."/>
            <person name="Shaidullina A."/>
            <person name="Burkolter M."/>
            <person name="Heyer Y."/>
            <person name="Estermann F."/>
            <person name="Druelle V."/>
            <person name="Sauer P."/>
            <person name="Willi L."/>
            <person name="Michaelis S."/>
            <person name="Hilbi H."/>
            <person name="Thaler D.S."/>
            <person name="Harms A."/>
        </authorList>
    </citation>
    <scope>NUCLEOTIDE SEQUENCE [LARGE SCALE GENOMIC DNA]</scope>
    <source>
        <strain evidence="2">Bas11</strain>
    </source>
</reference>
<dbReference type="Proteomes" id="UP000828706">
    <property type="component" value="Segment"/>
</dbReference>
<proteinExistence type="predicted"/>
<keyword evidence="2" id="KW-1185">Reference proteome</keyword>
<organism evidence="1 2">
    <name type="scientific">Escherichia phage JohannLBurckhardt</name>
    <dbReference type="NCBI Taxonomy" id="2851975"/>
    <lineage>
        <taxon>Viruses</taxon>
        <taxon>Duplodnaviria</taxon>
        <taxon>Heunggongvirae</taxon>
        <taxon>Uroviricota</taxon>
        <taxon>Caudoviricetes</taxon>
        <taxon>Drexlerviridae</taxon>
        <taxon>Tempevirinae</taxon>
        <taxon>Henuseptimavirus</taxon>
        <taxon>Henuseptimavirus johannburckhardt</taxon>
    </lineage>
</organism>